<keyword evidence="6" id="KW-1185">Reference proteome</keyword>
<dbReference type="CDD" id="cd05401">
    <property type="entry name" value="NT_GlnE_GlnD_like"/>
    <property type="match status" value="1"/>
</dbReference>
<dbReference type="InterPro" id="IPR000644">
    <property type="entry name" value="CBS_dom"/>
</dbReference>
<dbReference type="SMART" id="SM00100">
    <property type="entry name" value="cNMP"/>
    <property type="match status" value="1"/>
</dbReference>
<comment type="caution">
    <text evidence="5">The sequence shown here is derived from an EMBL/GenBank/DDBJ whole genome shotgun (WGS) entry which is preliminary data.</text>
</comment>
<dbReference type="AlphaFoldDB" id="A0A917I8R8"/>
<keyword evidence="1 2" id="KW-0129">CBS domain</keyword>
<dbReference type="InterPro" id="IPR046342">
    <property type="entry name" value="CBS_dom_sf"/>
</dbReference>
<feature type="domain" description="Cyclic nucleotide-binding" evidence="3">
    <location>
        <begin position="11"/>
        <end position="89"/>
    </location>
</feature>
<dbReference type="Proteomes" id="UP000603912">
    <property type="component" value="Unassembled WGS sequence"/>
</dbReference>
<reference evidence="5" key="2">
    <citation type="submission" date="2020-09" db="EMBL/GenBank/DDBJ databases">
        <authorList>
            <person name="Sun Q."/>
            <person name="Zhou Y."/>
        </authorList>
    </citation>
    <scope>NUCLEOTIDE SEQUENCE</scope>
    <source>
        <strain evidence="5">CGMCC 1.12214</strain>
    </source>
</reference>
<dbReference type="Pfam" id="PF10335">
    <property type="entry name" value="DUF294_C"/>
    <property type="match status" value="1"/>
</dbReference>
<proteinExistence type="predicted"/>
<dbReference type="PROSITE" id="PS51371">
    <property type="entry name" value="CBS"/>
    <property type="match status" value="1"/>
</dbReference>
<sequence>MTQAFDASNPPFDRLELREIETLRASLDVGYFTPGEVLIAQNAPSESLFIIIKGAVEERDGDELVALLGPRDAFDGRAIVQGESGHAFVARDETLCWLAPKTTVLDLIKRSPRFGAFFYLDISRKLDALEHEAEDQRVGSLMRGRLSDVFMHPATFIEADESIEAAGRRMRDVNSNTLLVRDRDRIGIITGMNLSKGVVLGRLPLETPVRALAHFDVVRLRPDDFVYEALLLMTKHNKRRIAVHDGERYLGVVEDIDLLSFIAGNAQIVAGRIDRAATLDDLAAAAAEIAEQVRILRRQGLKPSVIAEIVSDLNRRLFASLFAMVAPASIREAGCLIVMGSEGRGEQTVRTDQDNGLILAHPVNEAELAAFRTAFSGTLARFGFPPCPGAVMVSNPFWSRPLADFEADFRRWIALPDADAHLNVAIFLDAEAVAGDAALLAKAKAALMDAVRGEQAYLARFAKAVDAFETPIGLFNQLVTAEGAGDALDLKRGGLFPLVHGARALALEKGIPATNTEARLMHLGRIGMLKPAFARQCVDAFQFLAGLRLDAQLAQAAGGSGALVRPAALTTMERDLLRDAFQVVKQFREIVRRHFNLGLFG</sequence>
<dbReference type="SMART" id="SM00116">
    <property type="entry name" value="CBS"/>
    <property type="match status" value="1"/>
</dbReference>
<dbReference type="InterPro" id="IPR018821">
    <property type="entry name" value="DUF294_put_nucleoTrafse_sb-bd"/>
</dbReference>
<gene>
    <name evidence="5" type="ORF">GCM10007036_32860</name>
</gene>
<evidence type="ECO:0008006" key="7">
    <source>
        <dbReference type="Google" id="ProtNLM"/>
    </source>
</evidence>
<accession>A0A917I8R8</accession>
<protein>
    <recommendedName>
        <fullName evidence="7">CBS domain-containing protein</fullName>
    </recommendedName>
</protein>
<dbReference type="Pfam" id="PF03445">
    <property type="entry name" value="DUF294"/>
    <property type="match status" value="1"/>
</dbReference>
<dbReference type="Gene3D" id="3.10.580.10">
    <property type="entry name" value="CBS-domain"/>
    <property type="match status" value="1"/>
</dbReference>
<reference evidence="5" key="1">
    <citation type="journal article" date="2014" name="Int. J. Syst. Evol. Microbiol.">
        <title>Complete genome sequence of Corynebacterium casei LMG S-19264T (=DSM 44701T), isolated from a smear-ripened cheese.</title>
        <authorList>
            <consortium name="US DOE Joint Genome Institute (JGI-PGF)"/>
            <person name="Walter F."/>
            <person name="Albersmeier A."/>
            <person name="Kalinowski J."/>
            <person name="Ruckert C."/>
        </authorList>
    </citation>
    <scope>NUCLEOTIDE SEQUENCE</scope>
    <source>
        <strain evidence="5">CGMCC 1.12214</strain>
    </source>
</reference>
<dbReference type="InterPro" id="IPR051257">
    <property type="entry name" value="Diverse_CBS-Domain"/>
</dbReference>
<evidence type="ECO:0000256" key="1">
    <source>
        <dbReference type="ARBA" id="ARBA00023122"/>
    </source>
</evidence>
<dbReference type="Pfam" id="PF00571">
    <property type="entry name" value="CBS"/>
    <property type="match status" value="1"/>
</dbReference>
<evidence type="ECO:0000259" key="3">
    <source>
        <dbReference type="PROSITE" id="PS50042"/>
    </source>
</evidence>
<feature type="domain" description="CBS" evidence="4">
    <location>
        <begin position="212"/>
        <end position="268"/>
    </location>
</feature>
<dbReference type="Gene3D" id="2.60.120.10">
    <property type="entry name" value="Jelly Rolls"/>
    <property type="match status" value="1"/>
</dbReference>
<dbReference type="GO" id="GO:0008773">
    <property type="term" value="F:[protein-PII] uridylyltransferase activity"/>
    <property type="evidence" value="ECO:0007669"/>
    <property type="project" value="InterPro"/>
</dbReference>
<dbReference type="PANTHER" id="PTHR43080">
    <property type="entry name" value="CBS DOMAIN-CONTAINING PROTEIN CBSX3, MITOCHONDRIAL"/>
    <property type="match status" value="1"/>
</dbReference>
<dbReference type="InterPro" id="IPR018490">
    <property type="entry name" value="cNMP-bd_dom_sf"/>
</dbReference>
<dbReference type="Pfam" id="PF00027">
    <property type="entry name" value="cNMP_binding"/>
    <property type="match status" value="1"/>
</dbReference>
<evidence type="ECO:0000259" key="4">
    <source>
        <dbReference type="PROSITE" id="PS51371"/>
    </source>
</evidence>
<dbReference type="InterPro" id="IPR014710">
    <property type="entry name" value="RmlC-like_jellyroll"/>
</dbReference>
<name>A0A917I8R8_9HYPH</name>
<evidence type="ECO:0000313" key="5">
    <source>
        <dbReference type="EMBL" id="GGH25627.1"/>
    </source>
</evidence>
<dbReference type="SUPFAM" id="SSF54631">
    <property type="entry name" value="CBS-domain pair"/>
    <property type="match status" value="1"/>
</dbReference>
<dbReference type="PANTHER" id="PTHR43080:SF2">
    <property type="entry name" value="CBS DOMAIN-CONTAINING PROTEIN"/>
    <property type="match status" value="1"/>
</dbReference>
<dbReference type="InterPro" id="IPR000595">
    <property type="entry name" value="cNMP-bd_dom"/>
</dbReference>
<evidence type="ECO:0000313" key="6">
    <source>
        <dbReference type="Proteomes" id="UP000603912"/>
    </source>
</evidence>
<dbReference type="RefSeq" id="WP_188518797.1">
    <property type="nucleotide sequence ID" value="NZ_BMES01000002.1"/>
</dbReference>
<dbReference type="InterPro" id="IPR005105">
    <property type="entry name" value="GlnD_Uridyltrans_N"/>
</dbReference>
<dbReference type="EMBL" id="BMES01000002">
    <property type="protein sequence ID" value="GGH25627.1"/>
    <property type="molecule type" value="Genomic_DNA"/>
</dbReference>
<dbReference type="SUPFAM" id="SSF51206">
    <property type="entry name" value="cAMP-binding domain-like"/>
    <property type="match status" value="1"/>
</dbReference>
<organism evidence="5 6">
    <name type="scientific">Alsobacter metallidurans</name>
    <dbReference type="NCBI Taxonomy" id="340221"/>
    <lineage>
        <taxon>Bacteria</taxon>
        <taxon>Pseudomonadati</taxon>
        <taxon>Pseudomonadota</taxon>
        <taxon>Alphaproteobacteria</taxon>
        <taxon>Hyphomicrobiales</taxon>
        <taxon>Alsobacteraceae</taxon>
        <taxon>Alsobacter</taxon>
    </lineage>
</organism>
<dbReference type="PROSITE" id="PS50042">
    <property type="entry name" value="CNMP_BINDING_3"/>
    <property type="match status" value="1"/>
</dbReference>
<dbReference type="CDD" id="cd00038">
    <property type="entry name" value="CAP_ED"/>
    <property type="match status" value="1"/>
</dbReference>
<evidence type="ECO:0000256" key="2">
    <source>
        <dbReference type="PROSITE-ProRule" id="PRU00703"/>
    </source>
</evidence>